<gene>
    <name evidence="1" type="primary">spoVB</name>
    <name evidence="1" type="ORF">FAVT5_2405</name>
</gene>
<keyword evidence="2" id="KW-1185">Reference proteome</keyword>
<dbReference type="Proteomes" id="UP000501793">
    <property type="component" value="Chromosome"/>
</dbReference>
<accession>A0ACA8ZAJ0</accession>
<sequence length="550" mass="58786">MGMGTGQFFRGALILTVAALITRVMGFVYRFFLANLIHDQGMGLFQTVSPLLSFVLTLTTLSLSTAVSKCVAEAAATEDTGFIQRVLLISFGVVTGLSAAGTLALLAAAPWLARTIFHNPETYPLLVAMLPLIPIISIASVVRGYLQGLQHMNPLAVSVILEQTIRIGSVYWLIGFALPYGLPYAVAAAMVGSVLGELAGLLFLLWRARPLTPTGTWAVWRHVSGQRSSTRSAVRALQSIAIPVTASRLLGSFAYALEPVFVHRSLIIAGMTASMATAFYGQYAGMAAPLILLPTVVTYSLSTALVPAVSEAAAEQRTGLIRRRLSQALRISAIIGFPTSAWLYLFAEPLSEGLYHNASVAVIVKQLAPVGFLLYLQAPLASILQGLDRADLAMRNSIAGSVLRLGLIWWLASQSAYHILGVLWAVVASICFTTLLHSVSLGRLIGFPIPAMDLVKIALATFGTYAWMSYVTLWTQSPWAEILLSATLGAAVYTALLMLLGVVHPNSLVRLIRAIPGAPPPKPGPPRTPAAPAVLSFGSTYHLPRLSMWA</sequence>
<reference evidence="1" key="1">
    <citation type="submission" date="2020-04" db="EMBL/GenBank/DDBJ databases">
        <authorList>
            <person name="Hogendoorn C."/>
        </authorList>
    </citation>
    <scope>NUCLEOTIDE SEQUENCE</scope>
    <source>
        <strain evidence="1">FAVT5</strain>
    </source>
</reference>
<name>A0ACA8ZAJ0_9BACL</name>
<proteinExistence type="predicted"/>
<evidence type="ECO:0000313" key="1">
    <source>
        <dbReference type="EMBL" id="CAB3393489.1"/>
    </source>
</evidence>
<dbReference type="EMBL" id="LR792684">
    <property type="protein sequence ID" value="CAB3393489.1"/>
    <property type="molecule type" value="Genomic_DNA"/>
</dbReference>
<evidence type="ECO:0000313" key="2">
    <source>
        <dbReference type="Proteomes" id="UP000501793"/>
    </source>
</evidence>
<organism evidence="1 2">
    <name type="scientific">Kyrpidia spormannii</name>
    <dbReference type="NCBI Taxonomy" id="2055160"/>
    <lineage>
        <taxon>Bacteria</taxon>
        <taxon>Bacillati</taxon>
        <taxon>Bacillota</taxon>
        <taxon>Bacilli</taxon>
        <taxon>Bacillales</taxon>
        <taxon>Alicyclobacillaceae</taxon>
        <taxon>Kyrpidia</taxon>
    </lineage>
</organism>
<protein>
    <submittedName>
        <fullName evidence="1">Stage V sporulation protein B</fullName>
    </submittedName>
</protein>